<feature type="region of interest" description="Disordered" evidence="1">
    <location>
        <begin position="90"/>
        <end position="138"/>
    </location>
</feature>
<proteinExistence type="predicted"/>
<accession>A0ABV5QSJ7</accession>
<protein>
    <submittedName>
        <fullName evidence="2">Uncharacterized protein</fullName>
    </submittedName>
</protein>
<sequence>MAAPVRVGTSGWNVMTLISRGDADRDARTDLLARDIRNGDRWLYRGSDDGGSTRVPSTAADTGTATGHHGYGYGYGYGTLDRLLFPGRAGADRNGVADLGPPPTDADDGRSGQLEDDPLDRLATADPRARSPRVRGPK</sequence>
<keyword evidence="3" id="KW-1185">Reference proteome</keyword>
<name>A0ABV5QSJ7_9ACTN</name>
<dbReference type="Proteomes" id="UP001589716">
    <property type="component" value="Unassembled WGS sequence"/>
</dbReference>
<reference evidence="2 3" key="1">
    <citation type="submission" date="2024-09" db="EMBL/GenBank/DDBJ databases">
        <authorList>
            <person name="Sun Q."/>
            <person name="Mori K."/>
        </authorList>
    </citation>
    <scope>NUCLEOTIDE SEQUENCE [LARGE SCALE GENOMIC DNA]</scope>
    <source>
        <strain evidence="2 3">JCM 4414</strain>
    </source>
</reference>
<evidence type="ECO:0000313" key="3">
    <source>
        <dbReference type="Proteomes" id="UP001589716"/>
    </source>
</evidence>
<feature type="region of interest" description="Disordered" evidence="1">
    <location>
        <begin position="42"/>
        <end position="68"/>
    </location>
</feature>
<evidence type="ECO:0000256" key="1">
    <source>
        <dbReference type="SAM" id="MobiDB-lite"/>
    </source>
</evidence>
<dbReference type="RefSeq" id="WP_345490952.1">
    <property type="nucleotide sequence ID" value="NZ_BAAAWU010000001.1"/>
</dbReference>
<gene>
    <name evidence="2" type="ORF">ACFFTP_19870</name>
</gene>
<comment type="caution">
    <text evidence="2">The sequence shown here is derived from an EMBL/GenBank/DDBJ whole genome shotgun (WGS) entry which is preliminary data.</text>
</comment>
<organism evidence="2 3">
    <name type="scientific">Streptomyces roseoviridis</name>
    <dbReference type="NCBI Taxonomy" id="67361"/>
    <lineage>
        <taxon>Bacteria</taxon>
        <taxon>Bacillati</taxon>
        <taxon>Actinomycetota</taxon>
        <taxon>Actinomycetes</taxon>
        <taxon>Kitasatosporales</taxon>
        <taxon>Streptomycetaceae</taxon>
        <taxon>Streptomyces</taxon>
    </lineage>
</organism>
<dbReference type="EMBL" id="JBHMCT010000012">
    <property type="protein sequence ID" value="MFB9556436.1"/>
    <property type="molecule type" value="Genomic_DNA"/>
</dbReference>
<evidence type="ECO:0000313" key="2">
    <source>
        <dbReference type="EMBL" id="MFB9556436.1"/>
    </source>
</evidence>